<dbReference type="Pfam" id="PF01796">
    <property type="entry name" value="OB_ChsH2_C"/>
    <property type="match status" value="1"/>
</dbReference>
<dbReference type="InterPro" id="IPR012340">
    <property type="entry name" value="NA-bd_OB-fold"/>
</dbReference>
<dbReference type="PANTHER" id="PTHR34075">
    <property type="entry name" value="BLR3430 PROTEIN"/>
    <property type="match status" value="1"/>
</dbReference>
<protein>
    <recommendedName>
        <fullName evidence="5">DNA-binding protein</fullName>
    </recommendedName>
</protein>
<dbReference type="EMBL" id="FNTI01000001">
    <property type="protein sequence ID" value="SEE14376.1"/>
    <property type="molecule type" value="Genomic_DNA"/>
</dbReference>
<proteinExistence type="predicted"/>
<dbReference type="Pfam" id="PF12172">
    <property type="entry name" value="zf-ChsH2"/>
    <property type="match status" value="1"/>
</dbReference>
<dbReference type="Proteomes" id="UP000183208">
    <property type="component" value="Unassembled WGS sequence"/>
</dbReference>
<dbReference type="PANTHER" id="PTHR34075:SF5">
    <property type="entry name" value="BLR3430 PROTEIN"/>
    <property type="match status" value="1"/>
</dbReference>
<dbReference type="InterPro" id="IPR052513">
    <property type="entry name" value="Thioester_dehydratase-like"/>
</dbReference>
<sequence length="135" mass="14981">MAGSTQSDVPPPNVDLDNEQFWAAANNGQLRIGQCAKCQKPFFYPRHFCPFCLSADVGWALASGKARIYSYTVMRRVGKPYVLAYVQLDEGPAMMTNIVECDFDSLRIGQVVEVVYVASTNGSLVPMFRPVDRHA</sequence>
<gene>
    <name evidence="3" type="ORF">SAMN05444171_6407</name>
</gene>
<feature type="domain" description="ChsH2 C-terminal OB-fold" evidence="1">
    <location>
        <begin position="59"/>
        <end position="116"/>
    </location>
</feature>
<dbReference type="InterPro" id="IPR022002">
    <property type="entry name" value="ChsH2_Znr"/>
</dbReference>
<organism evidence="3 4">
    <name type="scientific">Bradyrhizobium lablabi</name>
    <dbReference type="NCBI Taxonomy" id="722472"/>
    <lineage>
        <taxon>Bacteria</taxon>
        <taxon>Pseudomonadati</taxon>
        <taxon>Pseudomonadota</taxon>
        <taxon>Alphaproteobacteria</taxon>
        <taxon>Hyphomicrobiales</taxon>
        <taxon>Nitrobacteraceae</taxon>
        <taxon>Bradyrhizobium</taxon>
    </lineage>
</organism>
<feature type="domain" description="ChsH2 rubredoxin-like zinc ribbon" evidence="2">
    <location>
        <begin position="22"/>
        <end position="57"/>
    </location>
</feature>
<dbReference type="SUPFAM" id="SSF50249">
    <property type="entry name" value="Nucleic acid-binding proteins"/>
    <property type="match status" value="1"/>
</dbReference>
<reference evidence="3 4" key="1">
    <citation type="submission" date="2016-10" db="EMBL/GenBank/DDBJ databases">
        <authorList>
            <person name="de Groot N.N."/>
        </authorList>
    </citation>
    <scope>NUCLEOTIDE SEQUENCE [LARGE SCALE GENOMIC DNA]</scope>
    <source>
        <strain evidence="3 4">GAS522</strain>
    </source>
</reference>
<dbReference type="InterPro" id="IPR002878">
    <property type="entry name" value="ChsH2_C"/>
</dbReference>
<dbReference type="RefSeq" id="WP_074827565.1">
    <property type="nucleotide sequence ID" value="NZ_FNTI01000001.1"/>
</dbReference>
<dbReference type="Gene3D" id="6.10.30.10">
    <property type="match status" value="1"/>
</dbReference>
<evidence type="ECO:0000259" key="2">
    <source>
        <dbReference type="Pfam" id="PF12172"/>
    </source>
</evidence>
<dbReference type="AlphaFoldDB" id="A0A1H5GF56"/>
<evidence type="ECO:0008006" key="5">
    <source>
        <dbReference type="Google" id="ProtNLM"/>
    </source>
</evidence>
<accession>A0A1H5GF56</accession>
<name>A0A1H5GF56_9BRAD</name>
<evidence type="ECO:0000259" key="1">
    <source>
        <dbReference type="Pfam" id="PF01796"/>
    </source>
</evidence>
<evidence type="ECO:0000313" key="4">
    <source>
        <dbReference type="Proteomes" id="UP000183208"/>
    </source>
</evidence>
<dbReference type="OrthoDB" id="7595207at2"/>
<evidence type="ECO:0000313" key="3">
    <source>
        <dbReference type="EMBL" id="SEE14376.1"/>
    </source>
</evidence>